<dbReference type="EnsemblMetazoa" id="HelroT189906">
    <property type="protein sequence ID" value="HelroP189906"/>
    <property type="gene ID" value="HelroG189906"/>
</dbReference>
<reference evidence="3" key="1">
    <citation type="submission" date="2012-12" db="EMBL/GenBank/DDBJ databases">
        <authorList>
            <person name="Hellsten U."/>
            <person name="Grimwood J."/>
            <person name="Chapman J.A."/>
            <person name="Shapiro H."/>
            <person name="Aerts A."/>
            <person name="Otillar R.P."/>
            <person name="Terry A.Y."/>
            <person name="Boore J.L."/>
            <person name="Simakov O."/>
            <person name="Marletaz F."/>
            <person name="Cho S.-J."/>
            <person name="Edsinger-Gonzales E."/>
            <person name="Havlak P."/>
            <person name="Kuo D.-H."/>
            <person name="Larsson T."/>
            <person name="Lv J."/>
            <person name="Arendt D."/>
            <person name="Savage R."/>
            <person name="Osoegawa K."/>
            <person name="de Jong P."/>
            <person name="Lindberg D.R."/>
            <person name="Seaver E.C."/>
            <person name="Weisblat D.A."/>
            <person name="Putnam N.H."/>
            <person name="Grigoriev I.V."/>
            <person name="Rokhsar D.S."/>
        </authorList>
    </citation>
    <scope>NUCLEOTIDE SEQUENCE</scope>
</reference>
<protein>
    <submittedName>
        <fullName evidence="1 2">Uncharacterized protein</fullName>
    </submittedName>
</protein>
<accession>T1FRH0</accession>
<dbReference type="HOGENOM" id="CLU_1410251_0_0_1"/>
<reference evidence="2" key="3">
    <citation type="submission" date="2015-06" db="UniProtKB">
        <authorList>
            <consortium name="EnsemblMetazoa"/>
        </authorList>
    </citation>
    <scope>IDENTIFICATION</scope>
</reference>
<organism evidence="2 3">
    <name type="scientific">Helobdella robusta</name>
    <name type="common">Californian leech</name>
    <dbReference type="NCBI Taxonomy" id="6412"/>
    <lineage>
        <taxon>Eukaryota</taxon>
        <taxon>Metazoa</taxon>
        <taxon>Spiralia</taxon>
        <taxon>Lophotrochozoa</taxon>
        <taxon>Annelida</taxon>
        <taxon>Clitellata</taxon>
        <taxon>Hirudinea</taxon>
        <taxon>Rhynchobdellida</taxon>
        <taxon>Glossiphoniidae</taxon>
        <taxon>Helobdella</taxon>
    </lineage>
</organism>
<sequence>MLFSLADLCSAQQNSYMPPFRRLEWDSLRCTCFYSRKQGEGETGGENEVLYKPRFPNFCYKRHIEDNLRPVLINNPQLLSSPLLNDGEDVSDQSKKNLLKLVKKLKLSDAGALSDLLHLSMAAPSSNSRDADDDRQLLIWLRIPDLEILFILFLKSLVDHICNQFVSHQHIHLMSGTQFLGVLLPDVSFNFDI</sequence>
<name>T1FRH0_HELRO</name>
<dbReference type="RefSeq" id="XP_009031486.1">
    <property type="nucleotide sequence ID" value="XM_009033238.1"/>
</dbReference>
<dbReference type="InParanoid" id="T1FRH0"/>
<dbReference type="AlphaFoldDB" id="T1FRH0"/>
<dbReference type="KEGG" id="hro:HELRODRAFT_189906"/>
<dbReference type="CTD" id="20211417"/>
<evidence type="ECO:0000313" key="2">
    <source>
        <dbReference type="EnsemblMetazoa" id="HelroP189906"/>
    </source>
</evidence>
<keyword evidence="3" id="KW-1185">Reference proteome</keyword>
<dbReference type="Proteomes" id="UP000015101">
    <property type="component" value="Unassembled WGS sequence"/>
</dbReference>
<dbReference type="EMBL" id="AMQM01002299">
    <property type="status" value="NOT_ANNOTATED_CDS"/>
    <property type="molecule type" value="Genomic_DNA"/>
</dbReference>
<reference evidence="1 3" key="2">
    <citation type="journal article" date="2013" name="Nature">
        <title>Insights into bilaterian evolution from three spiralian genomes.</title>
        <authorList>
            <person name="Simakov O."/>
            <person name="Marletaz F."/>
            <person name="Cho S.J."/>
            <person name="Edsinger-Gonzales E."/>
            <person name="Havlak P."/>
            <person name="Hellsten U."/>
            <person name="Kuo D.H."/>
            <person name="Larsson T."/>
            <person name="Lv J."/>
            <person name="Arendt D."/>
            <person name="Savage R."/>
            <person name="Osoegawa K."/>
            <person name="de Jong P."/>
            <person name="Grimwood J."/>
            <person name="Chapman J.A."/>
            <person name="Shapiro H."/>
            <person name="Aerts A."/>
            <person name="Otillar R.P."/>
            <person name="Terry A.Y."/>
            <person name="Boore J.L."/>
            <person name="Grigoriev I.V."/>
            <person name="Lindberg D.R."/>
            <person name="Seaver E.C."/>
            <person name="Weisblat D.A."/>
            <person name="Putnam N.H."/>
            <person name="Rokhsar D.S."/>
        </authorList>
    </citation>
    <scope>NUCLEOTIDE SEQUENCE</scope>
</reference>
<evidence type="ECO:0000313" key="1">
    <source>
        <dbReference type="EMBL" id="ESN90584.1"/>
    </source>
</evidence>
<dbReference type="GeneID" id="20211417"/>
<gene>
    <name evidence="2" type="primary">20211417</name>
    <name evidence="1" type="ORF">HELRODRAFT_189906</name>
</gene>
<proteinExistence type="predicted"/>
<evidence type="ECO:0000313" key="3">
    <source>
        <dbReference type="Proteomes" id="UP000015101"/>
    </source>
</evidence>
<dbReference type="EMBL" id="KB097753">
    <property type="protein sequence ID" value="ESN90584.1"/>
    <property type="molecule type" value="Genomic_DNA"/>
</dbReference>